<comment type="caution">
    <text evidence="3">The sequence shown here is derived from an EMBL/GenBank/DDBJ whole genome shotgun (WGS) entry which is preliminary data.</text>
</comment>
<evidence type="ECO:0000313" key="4">
    <source>
        <dbReference type="Proteomes" id="UP000639396"/>
    </source>
</evidence>
<dbReference type="RefSeq" id="WP_190931274.1">
    <property type="nucleotide sequence ID" value="NZ_JACXJA010000045.1"/>
</dbReference>
<proteinExistence type="predicted"/>
<protein>
    <submittedName>
        <fullName evidence="3">Aldo/keto reductase</fullName>
    </submittedName>
</protein>
<dbReference type="InterPro" id="IPR036812">
    <property type="entry name" value="NAD(P)_OxRdtase_dom_sf"/>
</dbReference>
<dbReference type="Gene3D" id="3.20.20.100">
    <property type="entry name" value="NADP-dependent oxidoreductase domain"/>
    <property type="match status" value="1"/>
</dbReference>
<sequence length="322" mass="35822">MRYRTIPRTDIHASSICLGTASIGSTLNEADSFKMLDTFVDLGGNFLDTSLNYADWQCEIKSVSEKTIGKWMKLRQNRNRIVVGTKGGCPKPAEGRFFRLSREELEHDLQKSLSNLQVSTIDLYWLHRDDPSRPVSEMIDFLHEQVIAGKIRSFGCSNWSVERIEEAIAYSEAAGKYGFCANQMMWSLAEPNPDGISDKTLAVMDQATKKYHETYDLAAVPFSSQAGGFFGRALSRTELEKAKPSLGKYFNDVNFGRLERVREVAGEIGAAPSAVALAVLFAQPYAVYPIIGSRTTEQLADSCAAGQLRLEEKTARYIETGE</sequence>
<dbReference type="GO" id="GO:0005829">
    <property type="term" value="C:cytosol"/>
    <property type="evidence" value="ECO:0007669"/>
    <property type="project" value="TreeGrafter"/>
</dbReference>
<keyword evidence="4" id="KW-1185">Reference proteome</keyword>
<dbReference type="CDD" id="cd19082">
    <property type="entry name" value="AKR_AKR10A1_2"/>
    <property type="match status" value="1"/>
</dbReference>
<feature type="domain" description="NADP-dependent oxidoreductase" evidence="2">
    <location>
        <begin position="16"/>
        <end position="319"/>
    </location>
</feature>
<dbReference type="InterPro" id="IPR023210">
    <property type="entry name" value="NADP_OxRdtase_dom"/>
</dbReference>
<name>A0A927H2U6_9BACL</name>
<reference evidence="3" key="1">
    <citation type="submission" date="2020-09" db="EMBL/GenBank/DDBJ databases">
        <title>A novel bacterium of genus Paenibacillus, isolated from South China Sea.</title>
        <authorList>
            <person name="Huang H."/>
            <person name="Mo K."/>
            <person name="Hu Y."/>
        </authorList>
    </citation>
    <scope>NUCLEOTIDE SEQUENCE</scope>
    <source>
        <strain evidence="3">IB182363</strain>
    </source>
</reference>
<organism evidence="3 4">
    <name type="scientific">Paenibacillus oceani</name>
    <dbReference type="NCBI Taxonomy" id="2772510"/>
    <lineage>
        <taxon>Bacteria</taxon>
        <taxon>Bacillati</taxon>
        <taxon>Bacillota</taxon>
        <taxon>Bacilli</taxon>
        <taxon>Bacillales</taxon>
        <taxon>Paenibacillaceae</taxon>
        <taxon>Paenibacillus</taxon>
    </lineage>
</organism>
<dbReference type="InterPro" id="IPR050523">
    <property type="entry name" value="AKR_Detox_Biosynth"/>
</dbReference>
<dbReference type="SUPFAM" id="SSF51430">
    <property type="entry name" value="NAD(P)-linked oxidoreductase"/>
    <property type="match status" value="1"/>
</dbReference>
<dbReference type="Pfam" id="PF00248">
    <property type="entry name" value="Aldo_ket_red"/>
    <property type="match status" value="1"/>
</dbReference>
<dbReference type="Proteomes" id="UP000639396">
    <property type="component" value="Unassembled WGS sequence"/>
</dbReference>
<evidence type="ECO:0000256" key="1">
    <source>
        <dbReference type="ARBA" id="ARBA00023002"/>
    </source>
</evidence>
<accession>A0A927H2U6</accession>
<dbReference type="PANTHER" id="PTHR43364">
    <property type="entry name" value="NADH-SPECIFIC METHYLGLYOXAL REDUCTASE-RELATED"/>
    <property type="match status" value="1"/>
</dbReference>
<gene>
    <name evidence="3" type="ORF">IDH45_27085</name>
</gene>
<keyword evidence="1" id="KW-0560">Oxidoreductase</keyword>
<dbReference type="EMBL" id="JACXJA010000045">
    <property type="protein sequence ID" value="MBD2865652.1"/>
    <property type="molecule type" value="Genomic_DNA"/>
</dbReference>
<dbReference type="GO" id="GO:0016491">
    <property type="term" value="F:oxidoreductase activity"/>
    <property type="evidence" value="ECO:0007669"/>
    <property type="project" value="UniProtKB-KW"/>
</dbReference>
<dbReference type="PANTHER" id="PTHR43364:SF4">
    <property type="entry name" value="NAD(P)-LINKED OXIDOREDUCTASE SUPERFAMILY PROTEIN"/>
    <property type="match status" value="1"/>
</dbReference>
<evidence type="ECO:0000313" key="3">
    <source>
        <dbReference type="EMBL" id="MBD2865652.1"/>
    </source>
</evidence>
<evidence type="ECO:0000259" key="2">
    <source>
        <dbReference type="Pfam" id="PF00248"/>
    </source>
</evidence>
<dbReference type="AlphaFoldDB" id="A0A927H2U6"/>